<organism evidence="3 4">
    <name type="scientific">Hydnum rufescens UP504</name>
    <dbReference type="NCBI Taxonomy" id="1448309"/>
    <lineage>
        <taxon>Eukaryota</taxon>
        <taxon>Fungi</taxon>
        <taxon>Dikarya</taxon>
        <taxon>Basidiomycota</taxon>
        <taxon>Agaricomycotina</taxon>
        <taxon>Agaricomycetes</taxon>
        <taxon>Cantharellales</taxon>
        <taxon>Hydnaceae</taxon>
        <taxon>Hydnum</taxon>
    </lineage>
</organism>
<keyword evidence="2" id="KW-0812">Transmembrane</keyword>
<evidence type="ECO:0000313" key="4">
    <source>
        <dbReference type="Proteomes" id="UP000886523"/>
    </source>
</evidence>
<feature type="transmembrane region" description="Helical" evidence="2">
    <location>
        <begin position="158"/>
        <end position="182"/>
    </location>
</feature>
<protein>
    <submittedName>
        <fullName evidence="3">Uncharacterized protein</fullName>
    </submittedName>
</protein>
<feature type="compositionally biased region" description="Polar residues" evidence="1">
    <location>
        <begin position="227"/>
        <end position="237"/>
    </location>
</feature>
<sequence>MPDFNADPSSSDEEGSIDDWNPRLQRRKARIAAAAQADPLWDAVQKDLPVAARDRASAEYSCIVPMIQVAQNKHRVWRTPLEEYLLVEWTEWHQRAPPTPCIELPQPEDSCVAFVVVVVMISLVRVLLAVSALIRILLTISALVHVHLPTSATVCARSVVVAPLPMIVIAPLPMIVVALLPADRRRPLSHDRHPPSSSHRHSCSPGSNLAGSHGHPVSRMPEPSGSWHAQRSRSASHGPTKVVDSFEAPQTPPGCPSAPPVIPGDSFEALQPPPDRPSAPPVIPSDSFEAPQTPPGRPSALSTFPGGAIPETADPAATNPACRRIRLLPIQLAADPAATDPAGWLIQLLPIQAAADPAHRTNCHRLSCCQSSWR</sequence>
<evidence type="ECO:0000256" key="2">
    <source>
        <dbReference type="SAM" id="Phobius"/>
    </source>
</evidence>
<evidence type="ECO:0000313" key="3">
    <source>
        <dbReference type="EMBL" id="KAF9518974.1"/>
    </source>
</evidence>
<dbReference type="AlphaFoldDB" id="A0A9P6B744"/>
<proteinExistence type="predicted"/>
<accession>A0A9P6B744</accession>
<gene>
    <name evidence="3" type="ORF">BS47DRAFT_1388657</name>
</gene>
<name>A0A9P6B744_9AGAM</name>
<feature type="compositionally biased region" description="Pro residues" evidence="1">
    <location>
        <begin position="250"/>
        <end position="262"/>
    </location>
</feature>
<feature type="region of interest" description="Disordered" evidence="1">
    <location>
        <begin position="1"/>
        <end position="21"/>
    </location>
</feature>
<feature type="compositionally biased region" description="Pro residues" evidence="1">
    <location>
        <begin position="271"/>
        <end position="283"/>
    </location>
</feature>
<evidence type="ECO:0000256" key="1">
    <source>
        <dbReference type="SAM" id="MobiDB-lite"/>
    </source>
</evidence>
<dbReference type="EMBL" id="MU128921">
    <property type="protein sequence ID" value="KAF9518974.1"/>
    <property type="molecule type" value="Genomic_DNA"/>
</dbReference>
<keyword evidence="4" id="KW-1185">Reference proteome</keyword>
<reference evidence="3" key="1">
    <citation type="journal article" date="2020" name="Nat. Commun.">
        <title>Large-scale genome sequencing of mycorrhizal fungi provides insights into the early evolution of symbiotic traits.</title>
        <authorList>
            <person name="Miyauchi S."/>
            <person name="Kiss E."/>
            <person name="Kuo A."/>
            <person name="Drula E."/>
            <person name="Kohler A."/>
            <person name="Sanchez-Garcia M."/>
            <person name="Morin E."/>
            <person name="Andreopoulos B."/>
            <person name="Barry K.W."/>
            <person name="Bonito G."/>
            <person name="Buee M."/>
            <person name="Carver A."/>
            <person name="Chen C."/>
            <person name="Cichocki N."/>
            <person name="Clum A."/>
            <person name="Culley D."/>
            <person name="Crous P.W."/>
            <person name="Fauchery L."/>
            <person name="Girlanda M."/>
            <person name="Hayes R.D."/>
            <person name="Keri Z."/>
            <person name="LaButti K."/>
            <person name="Lipzen A."/>
            <person name="Lombard V."/>
            <person name="Magnuson J."/>
            <person name="Maillard F."/>
            <person name="Murat C."/>
            <person name="Nolan M."/>
            <person name="Ohm R.A."/>
            <person name="Pangilinan J."/>
            <person name="Pereira M.F."/>
            <person name="Perotto S."/>
            <person name="Peter M."/>
            <person name="Pfister S."/>
            <person name="Riley R."/>
            <person name="Sitrit Y."/>
            <person name="Stielow J.B."/>
            <person name="Szollosi G."/>
            <person name="Zifcakova L."/>
            <person name="Stursova M."/>
            <person name="Spatafora J.W."/>
            <person name="Tedersoo L."/>
            <person name="Vaario L.M."/>
            <person name="Yamada A."/>
            <person name="Yan M."/>
            <person name="Wang P."/>
            <person name="Xu J."/>
            <person name="Bruns T."/>
            <person name="Baldrian P."/>
            <person name="Vilgalys R."/>
            <person name="Dunand C."/>
            <person name="Henrissat B."/>
            <person name="Grigoriev I.V."/>
            <person name="Hibbett D."/>
            <person name="Nagy L.G."/>
            <person name="Martin F.M."/>
        </authorList>
    </citation>
    <scope>NUCLEOTIDE SEQUENCE</scope>
    <source>
        <strain evidence="3">UP504</strain>
    </source>
</reference>
<dbReference type="Proteomes" id="UP000886523">
    <property type="component" value="Unassembled WGS sequence"/>
</dbReference>
<comment type="caution">
    <text evidence="3">The sequence shown here is derived from an EMBL/GenBank/DDBJ whole genome shotgun (WGS) entry which is preliminary data.</text>
</comment>
<feature type="transmembrane region" description="Helical" evidence="2">
    <location>
        <begin position="112"/>
        <end position="138"/>
    </location>
</feature>
<keyword evidence="2" id="KW-1133">Transmembrane helix</keyword>
<keyword evidence="2" id="KW-0472">Membrane</keyword>
<feature type="region of interest" description="Disordered" evidence="1">
    <location>
        <begin position="187"/>
        <end position="317"/>
    </location>
</feature>